<evidence type="ECO:0000256" key="1">
    <source>
        <dbReference type="SAM" id="MobiDB-lite"/>
    </source>
</evidence>
<dbReference type="Gene3D" id="3.30.10.20">
    <property type="match status" value="3"/>
</dbReference>
<keyword evidence="5" id="KW-1185">Reference proteome</keyword>
<name>F2NN11_MARHT</name>
<dbReference type="PROSITE" id="PS51178">
    <property type="entry name" value="PASTA"/>
    <property type="match status" value="2"/>
</dbReference>
<dbReference type="SUPFAM" id="SSF54184">
    <property type="entry name" value="Penicillin-binding protein 2x (pbp-2x), c-terminal domain"/>
    <property type="match status" value="1"/>
</dbReference>
<feature type="compositionally biased region" description="Low complexity" evidence="1">
    <location>
        <begin position="438"/>
        <end position="453"/>
    </location>
</feature>
<feature type="domain" description="PASTA" evidence="3">
    <location>
        <begin position="191"/>
        <end position="257"/>
    </location>
</feature>
<proteinExistence type="predicted"/>
<dbReference type="eggNOG" id="COG3827">
    <property type="taxonomic scope" value="Bacteria"/>
</dbReference>
<dbReference type="RefSeq" id="WP_013704795.1">
    <property type="nucleotide sequence ID" value="NC_015387.1"/>
</dbReference>
<dbReference type="CDD" id="cd06577">
    <property type="entry name" value="PASTA_pknB"/>
    <property type="match status" value="3"/>
</dbReference>
<evidence type="ECO:0000259" key="3">
    <source>
        <dbReference type="PROSITE" id="PS51178"/>
    </source>
</evidence>
<feature type="transmembrane region" description="Helical" evidence="2">
    <location>
        <begin position="165"/>
        <end position="187"/>
    </location>
</feature>
<dbReference type="InterPro" id="IPR005543">
    <property type="entry name" value="PASTA_dom"/>
</dbReference>
<keyword evidence="2" id="KW-0812">Transmembrane</keyword>
<keyword evidence="2" id="KW-0472">Membrane</keyword>
<dbReference type="EMBL" id="CP002630">
    <property type="protein sequence ID" value="AEB12750.1"/>
    <property type="molecule type" value="Genomic_DNA"/>
</dbReference>
<accession>F2NN11</accession>
<dbReference type="Proteomes" id="UP000007030">
    <property type="component" value="Chromosome"/>
</dbReference>
<feature type="region of interest" description="Disordered" evidence="1">
    <location>
        <begin position="400"/>
        <end position="457"/>
    </location>
</feature>
<gene>
    <name evidence="4" type="ordered locus">Marky_2022</name>
</gene>
<feature type="compositionally biased region" description="Pro residues" evidence="1">
    <location>
        <begin position="416"/>
        <end position="425"/>
    </location>
</feature>
<protein>
    <submittedName>
        <fullName evidence="4">PASTA domain containing protein</fullName>
    </submittedName>
</protein>
<dbReference type="STRING" id="869210.Marky_2022"/>
<reference evidence="4 5" key="1">
    <citation type="journal article" date="2012" name="Stand. Genomic Sci.">
        <title>Complete genome sequence of the aerobic, heterotroph Marinithermus hydrothermalis type strain (T1(T)) from a deep-sea hydrothermal vent chimney.</title>
        <authorList>
            <person name="Copeland A."/>
            <person name="Gu W."/>
            <person name="Yasawong M."/>
            <person name="Lapidus A."/>
            <person name="Lucas S."/>
            <person name="Deshpande S."/>
            <person name="Pagani I."/>
            <person name="Tapia R."/>
            <person name="Cheng J.F."/>
            <person name="Goodwin L.A."/>
            <person name="Pitluck S."/>
            <person name="Liolios K."/>
            <person name="Ivanova N."/>
            <person name="Mavromatis K."/>
            <person name="Mikhailova N."/>
            <person name="Pati A."/>
            <person name="Chen A."/>
            <person name="Palaniappan K."/>
            <person name="Land M."/>
            <person name="Pan C."/>
            <person name="Brambilla E.M."/>
            <person name="Rohde M."/>
            <person name="Tindall B.J."/>
            <person name="Sikorski J."/>
            <person name="Goker M."/>
            <person name="Detter J.C."/>
            <person name="Bristow J."/>
            <person name="Eisen J.A."/>
            <person name="Markowitz V."/>
            <person name="Hugenholtz P."/>
            <person name="Kyrpides N.C."/>
            <person name="Klenk H.P."/>
            <person name="Woyke T."/>
        </authorList>
    </citation>
    <scope>NUCLEOTIDE SEQUENCE [LARGE SCALE GENOMIC DNA]</scope>
    <source>
        <strain evidence="5">DSM 14884 / JCM 11576 / T1</strain>
    </source>
</reference>
<evidence type="ECO:0000313" key="4">
    <source>
        <dbReference type="EMBL" id="AEB12750.1"/>
    </source>
</evidence>
<dbReference type="AlphaFoldDB" id="F2NN11"/>
<dbReference type="eggNOG" id="COG2815">
    <property type="taxonomic scope" value="Bacteria"/>
</dbReference>
<evidence type="ECO:0000313" key="5">
    <source>
        <dbReference type="Proteomes" id="UP000007030"/>
    </source>
</evidence>
<dbReference type="HOGENOM" id="CLU_511726_0_0_0"/>
<dbReference type="SMART" id="SM00740">
    <property type="entry name" value="PASTA"/>
    <property type="match status" value="3"/>
</dbReference>
<keyword evidence="2" id="KW-1133">Transmembrane helix</keyword>
<feature type="domain" description="PASTA" evidence="3">
    <location>
        <begin position="326"/>
        <end position="392"/>
    </location>
</feature>
<evidence type="ECO:0000256" key="2">
    <source>
        <dbReference type="SAM" id="Phobius"/>
    </source>
</evidence>
<sequence length="532" mass="57942">MPALDGKYEIGKELHQDGFLKVYEVAGPEGEGTLYWFEVHTPEARATFYRYRKALKHLEALGVLRGVTISAKPGRYYVFWPRVAAPAALPPKGRRVRQEVGRVLEALAPFHYALPDLDLRLEENGLVVADLKPLAQHAPEEIPRLNGQFARYTRPRPARRARRPAWGWVPGLLMAVLGAVALGQGMYRYLNPPEYTLPDLRGLSPRAALEQVDDMGLRIEFREASDLTQPRDVILEQSPDPGTRVKPGRRLELVLNRPKSGRVPELVEMGVGEAQQALEDSGYAVGRVIYVHADAPQETVIATRPAAGTPLALGQSVDLLVSQGPEEARTVLPDLRGLSLEEAQYLLSVADLRVGAIQEELSPAPPGEVLDQSPPPGTVLAVGSPVTLKVSTQAEVLLPAEPPGPLLPQEFTAPLEPGPALPSPAPAGEEPAPDRSRPAPTELEPEPQALEPAPSLPPGARLVPVRIPIARDLGESPVHVRLVVVDENGGREAFNTFVQPGSVLEGSLEVRGAATFRLYLNDFLYQEWQSRP</sequence>
<organism evidence="4 5">
    <name type="scientific">Marinithermus hydrothermalis (strain DSM 14884 / JCM 11576 / T1)</name>
    <dbReference type="NCBI Taxonomy" id="869210"/>
    <lineage>
        <taxon>Bacteria</taxon>
        <taxon>Thermotogati</taxon>
        <taxon>Deinococcota</taxon>
        <taxon>Deinococci</taxon>
        <taxon>Thermales</taxon>
        <taxon>Thermaceae</taxon>
        <taxon>Marinithermus</taxon>
    </lineage>
</organism>
<dbReference type="OrthoDB" id="30449at2"/>
<dbReference type="KEGG" id="mhd:Marky_2022"/>
<dbReference type="Pfam" id="PF03793">
    <property type="entry name" value="PASTA"/>
    <property type="match status" value="3"/>
</dbReference>